<name>A0A1C1CGE5_9EURO</name>
<evidence type="ECO:0000256" key="3">
    <source>
        <dbReference type="SAM" id="MobiDB-lite"/>
    </source>
</evidence>
<sequence length="359" mass="40648">MSTDNLRRSLRKRWRRPEKSAGPPSKGINNNHVFYLGVLNLVGERKLEYYITSSLRQGLVHFATHAGILFQVLRPWFAIYAGVFAGNATTGVELGQVIFGDAAMSYEEGKSMSRLAGFAAGKYKYKSGDYVSRLSVREDAVKIFERITVSADRNVLTLDMEASAFLNLCAPHRCHVARGYQRPCGRPPRRSPAWLEQMMESMNWDVNEEKEIGARLAKPYYENFVRVVVDWISQGLPLELLNQGRVDQQPQGLKIVMPKNLNPEKYAEVGHIHNIAQTFGLTEAAIGNGSHRRTMYYRHPYLFGFPRTLNSLLVMEGASYQALVFDKFLKLGEILQSPELEVQHASGTSPRVGWIREHV</sequence>
<dbReference type="VEuPathDB" id="FungiDB:CLCR_03494"/>
<dbReference type="InterPro" id="IPR035994">
    <property type="entry name" value="Nucleoside_phosphorylase_sf"/>
</dbReference>
<dbReference type="OrthoDB" id="4129906at2759"/>
<keyword evidence="1" id="KW-0547">Nucleotide-binding</keyword>
<reference evidence="6" key="1">
    <citation type="submission" date="2015-07" db="EMBL/GenBank/DDBJ databases">
        <authorList>
            <person name="Teixeira M.M."/>
            <person name="Souza R.C."/>
            <person name="Almeida L.G."/>
            <person name="Vicente V.A."/>
            <person name="de Hoog S."/>
            <person name="Bocca A.L."/>
            <person name="de Almeida S.R."/>
            <person name="Vasconcelos A.T."/>
            <person name="Felipe M.S."/>
        </authorList>
    </citation>
    <scope>NUCLEOTIDE SEQUENCE [LARGE SCALE GENOMIC DNA]</scope>
    <source>
        <strain evidence="6">KSF</strain>
    </source>
</reference>
<dbReference type="GO" id="GO:0003824">
    <property type="term" value="F:catalytic activity"/>
    <property type="evidence" value="ECO:0007669"/>
    <property type="project" value="InterPro"/>
</dbReference>
<keyword evidence="6" id="KW-1185">Reference proteome</keyword>
<proteinExistence type="predicted"/>
<dbReference type="Proteomes" id="UP000094526">
    <property type="component" value="Unassembled WGS sequence"/>
</dbReference>
<organism evidence="5 6">
    <name type="scientific">Cladophialophora carrionii</name>
    <dbReference type="NCBI Taxonomy" id="86049"/>
    <lineage>
        <taxon>Eukaryota</taxon>
        <taxon>Fungi</taxon>
        <taxon>Dikarya</taxon>
        <taxon>Ascomycota</taxon>
        <taxon>Pezizomycotina</taxon>
        <taxon>Eurotiomycetes</taxon>
        <taxon>Chaetothyriomycetidae</taxon>
        <taxon>Chaetothyriales</taxon>
        <taxon>Herpotrichiellaceae</taxon>
        <taxon>Cladophialophora</taxon>
    </lineage>
</organism>
<feature type="region of interest" description="Disordered" evidence="3">
    <location>
        <begin position="1"/>
        <end position="26"/>
    </location>
</feature>
<dbReference type="InterPro" id="IPR046876">
    <property type="entry name" value="Prok_STING"/>
</dbReference>
<evidence type="ECO:0000256" key="2">
    <source>
        <dbReference type="ARBA" id="ARBA00023118"/>
    </source>
</evidence>
<dbReference type="EMBL" id="LGRB01000013">
    <property type="protein sequence ID" value="OCT47537.1"/>
    <property type="molecule type" value="Genomic_DNA"/>
</dbReference>
<evidence type="ECO:0000259" key="4">
    <source>
        <dbReference type="Pfam" id="PF20300"/>
    </source>
</evidence>
<feature type="domain" description="Prokaryotic STING" evidence="4">
    <location>
        <begin position="216"/>
        <end position="312"/>
    </location>
</feature>
<accession>A0A1C1CGE5</accession>
<protein>
    <submittedName>
        <fullName evidence="5">Phosphorylase superfamily protein</fullName>
    </submittedName>
</protein>
<keyword evidence="2" id="KW-0051">Antiviral defense</keyword>
<comment type="caution">
    <text evidence="5">The sequence shown here is derived from an EMBL/GenBank/DDBJ whole genome shotgun (WGS) entry which is preliminary data.</text>
</comment>
<dbReference type="Gene3D" id="3.40.50.1580">
    <property type="entry name" value="Nucleoside phosphorylase domain"/>
    <property type="match status" value="1"/>
</dbReference>
<dbReference type="VEuPathDB" id="FungiDB:G647_01848"/>
<evidence type="ECO:0000313" key="6">
    <source>
        <dbReference type="Proteomes" id="UP000094526"/>
    </source>
</evidence>
<evidence type="ECO:0000313" key="5">
    <source>
        <dbReference type="EMBL" id="OCT47537.1"/>
    </source>
</evidence>
<dbReference type="Pfam" id="PF20300">
    <property type="entry name" value="prok_STING"/>
    <property type="match status" value="1"/>
</dbReference>
<evidence type="ECO:0000256" key="1">
    <source>
        <dbReference type="ARBA" id="ARBA00022741"/>
    </source>
</evidence>
<gene>
    <name evidence="5" type="ORF">CLCR_03494</name>
</gene>
<dbReference type="AlphaFoldDB" id="A0A1C1CGE5"/>
<dbReference type="GO" id="GO:0009116">
    <property type="term" value="P:nucleoside metabolic process"/>
    <property type="evidence" value="ECO:0007669"/>
    <property type="project" value="InterPro"/>
</dbReference>